<evidence type="ECO:0000313" key="9">
    <source>
        <dbReference type="Ensembl" id="ENSVKKP00000027647.1"/>
    </source>
</evidence>
<dbReference type="GO" id="GO:0005212">
    <property type="term" value="F:structural constituent of eye lens"/>
    <property type="evidence" value="ECO:0007669"/>
    <property type="project" value="UniProtKB-KW"/>
</dbReference>
<dbReference type="InterPro" id="IPR050252">
    <property type="entry name" value="Beta/Gamma-Crystallin"/>
</dbReference>
<dbReference type="InterPro" id="IPR001064">
    <property type="entry name" value="Beta/gamma_crystallin"/>
</dbReference>
<comment type="function">
    <text evidence="1">Crystallins are the dominant structural components of the vertebrate eye lens.</text>
</comment>
<sequence length="183" mass="20578">IVLWDEPAFQGRCVEFTADCYDVAACGFPSVRSARVESGTWAGFEHPGFQGQQFVLEQGDYPCWEAWSGSHAYHVWRISSFRPISCANHRESVLSIYAQENFLGRRGELSEDCPSLQALGWRSTEVGSLCAHSGAWVCSQFPGFRGFQYIVESDRHGGAYTHVRELGSHARSCQVQSIRRIQH</sequence>
<gene>
    <name evidence="9" type="primary">CRYBA4</name>
</gene>
<protein>
    <recommendedName>
        <fullName evidence="3">Beta-crystallin A4</fullName>
    </recommendedName>
    <alternativeName>
        <fullName evidence="7">Beta-A4 crystallin</fullName>
    </alternativeName>
</protein>
<evidence type="ECO:0000313" key="10">
    <source>
        <dbReference type="Proteomes" id="UP000694545"/>
    </source>
</evidence>
<dbReference type="SMART" id="SM00247">
    <property type="entry name" value="XTALbg"/>
    <property type="match status" value="2"/>
</dbReference>
<dbReference type="Gene3D" id="2.60.20.10">
    <property type="entry name" value="Crystallins"/>
    <property type="match status" value="2"/>
</dbReference>
<dbReference type="OMA" id="EFTSECY"/>
<evidence type="ECO:0000259" key="8">
    <source>
        <dbReference type="PROSITE" id="PS50915"/>
    </source>
</evidence>
<keyword evidence="4" id="KW-0273">Eye lens protein</keyword>
<keyword evidence="10" id="KW-1185">Reference proteome</keyword>
<dbReference type="Ensembl" id="ENSVKKT00000028315.1">
    <property type="protein sequence ID" value="ENSVKKP00000027647.1"/>
    <property type="gene ID" value="ENSVKKG00000017949.1"/>
</dbReference>
<dbReference type="AlphaFoldDB" id="A0A8D2LVP7"/>
<dbReference type="GO" id="GO:0002088">
    <property type="term" value="P:lens development in camera-type eye"/>
    <property type="evidence" value="ECO:0007669"/>
    <property type="project" value="TreeGrafter"/>
</dbReference>
<dbReference type="GO" id="GO:0007601">
    <property type="term" value="P:visual perception"/>
    <property type="evidence" value="ECO:0007669"/>
    <property type="project" value="TreeGrafter"/>
</dbReference>
<dbReference type="PRINTS" id="PR01367">
    <property type="entry name" value="BGCRYSTALLIN"/>
</dbReference>
<reference evidence="9" key="1">
    <citation type="submission" date="2025-08" db="UniProtKB">
        <authorList>
            <consortium name="Ensembl"/>
        </authorList>
    </citation>
    <scope>IDENTIFICATION</scope>
</reference>
<dbReference type="SUPFAM" id="SSF49695">
    <property type="entry name" value="gamma-Crystallin-like"/>
    <property type="match status" value="1"/>
</dbReference>
<dbReference type="PROSITE" id="PS50915">
    <property type="entry name" value="CRYSTALLIN_BETA_GAMMA"/>
    <property type="match status" value="2"/>
</dbReference>
<dbReference type="PANTHER" id="PTHR11818:SF19">
    <property type="entry name" value="BETA-CRYSTALLIN A4"/>
    <property type="match status" value="1"/>
</dbReference>
<comment type="subunit">
    <text evidence="6">Homo/heterodimer, or complexes of higher-order. The structure of beta-crystallin oligomers seems to be stabilized through interactions between the N-terminal arms.</text>
</comment>
<dbReference type="Proteomes" id="UP000694545">
    <property type="component" value="Unplaced"/>
</dbReference>
<dbReference type="InterPro" id="IPR011024">
    <property type="entry name" value="G_crystallin-like"/>
</dbReference>
<evidence type="ECO:0000256" key="7">
    <source>
        <dbReference type="ARBA" id="ARBA00032269"/>
    </source>
</evidence>
<organism evidence="9 10">
    <name type="scientific">Varanus komodoensis</name>
    <name type="common">Komodo dragon</name>
    <dbReference type="NCBI Taxonomy" id="61221"/>
    <lineage>
        <taxon>Eukaryota</taxon>
        <taxon>Metazoa</taxon>
        <taxon>Chordata</taxon>
        <taxon>Craniata</taxon>
        <taxon>Vertebrata</taxon>
        <taxon>Euteleostomi</taxon>
        <taxon>Lepidosauria</taxon>
        <taxon>Squamata</taxon>
        <taxon>Bifurcata</taxon>
        <taxon>Unidentata</taxon>
        <taxon>Episquamata</taxon>
        <taxon>Toxicofera</taxon>
        <taxon>Anguimorpha</taxon>
        <taxon>Paleoanguimorpha</taxon>
        <taxon>Varanoidea</taxon>
        <taxon>Varanidae</taxon>
        <taxon>Varanus</taxon>
    </lineage>
</organism>
<evidence type="ECO:0000256" key="2">
    <source>
        <dbReference type="ARBA" id="ARBA00009646"/>
    </source>
</evidence>
<name>A0A8D2LVP7_VARKO</name>
<dbReference type="Pfam" id="PF00030">
    <property type="entry name" value="Crystall"/>
    <property type="match status" value="2"/>
</dbReference>
<keyword evidence="5" id="KW-0677">Repeat</keyword>
<reference evidence="9" key="2">
    <citation type="submission" date="2025-09" db="UniProtKB">
        <authorList>
            <consortium name="Ensembl"/>
        </authorList>
    </citation>
    <scope>IDENTIFICATION</scope>
</reference>
<feature type="domain" description="Beta/gamma crystallin 'Greek key'" evidence="8">
    <location>
        <begin position="39"/>
        <end position="85"/>
    </location>
</feature>
<dbReference type="PANTHER" id="PTHR11818">
    <property type="entry name" value="BETA/GAMMA CRYSTALLIN"/>
    <property type="match status" value="1"/>
</dbReference>
<evidence type="ECO:0000256" key="5">
    <source>
        <dbReference type="ARBA" id="ARBA00022737"/>
    </source>
</evidence>
<accession>A0A8D2LVP7</accession>
<comment type="similarity">
    <text evidence="2">Belongs to the beta/gamma-crystallin family.</text>
</comment>
<evidence type="ECO:0000256" key="6">
    <source>
        <dbReference type="ARBA" id="ARBA00025922"/>
    </source>
</evidence>
<dbReference type="FunFam" id="2.60.20.10:FF:000002">
    <property type="entry name" value="Crystallin, beta B2"/>
    <property type="match status" value="1"/>
</dbReference>
<evidence type="ECO:0000256" key="4">
    <source>
        <dbReference type="ARBA" id="ARBA00022613"/>
    </source>
</evidence>
<proteinExistence type="inferred from homology"/>
<feature type="domain" description="Beta/gamma crystallin 'Greek key'" evidence="8">
    <location>
        <begin position="1"/>
        <end position="38"/>
    </location>
</feature>
<evidence type="ECO:0000256" key="1">
    <source>
        <dbReference type="ARBA" id="ARBA00003689"/>
    </source>
</evidence>
<evidence type="ECO:0000256" key="3">
    <source>
        <dbReference type="ARBA" id="ARBA00019489"/>
    </source>
</evidence>